<keyword evidence="1" id="KW-1133">Transmembrane helix</keyword>
<protein>
    <submittedName>
        <fullName evidence="2">Uncharacterized protein</fullName>
    </submittedName>
</protein>
<dbReference type="AlphaFoldDB" id="A0A815R197"/>
<proteinExistence type="predicted"/>
<reference evidence="2" key="1">
    <citation type="submission" date="2021-02" db="EMBL/GenBank/DDBJ databases">
        <authorList>
            <person name="Nowell W R."/>
        </authorList>
    </citation>
    <scope>NUCLEOTIDE SEQUENCE</scope>
</reference>
<comment type="caution">
    <text evidence="2">The sequence shown here is derived from an EMBL/GenBank/DDBJ whole genome shotgun (WGS) entry which is preliminary data.</text>
</comment>
<evidence type="ECO:0000313" key="2">
    <source>
        <dbReference type="EMBL" id="CAF1470623.1"/>
    </source>
</evidence>
<dbReference type="Proteomes" id="UP000663845">
    <property type="component" value="Unassembled WGS sequence"/>
</dbReference>
<name>A0A815R197_9BILA</name>
<dbReference type="Proteomes" id="UP000663844">
    <property type="component" value="Unassembled WGS sequence"/>
</dbReference>
<evidence type="ECO:0000313" key="3">
    <source>
        <dbReference type="EMBL" id="CAF3633869.1"/>
    </source>
</evidence>
<accession>A0A815R197</accession>
<sequence>MMNTNKRFLCIIGLIIVSSVIFYFRRYYHLTVELSIRNIVPVVSNIPLKPTLSLPTSKDLLLFYEKEFSRLELTPFRPTFHNRHLTLKLNLTLFTTEYFDYLKNCSTNLICNYKVICLQMNKTTNNSHSICDINLIFQIKILNSKEIQLTLLSNNASCTITLENKSDLIIINIHKAFPIENIFHFTHQWSELNHPLDIFWRSWPITTECIKSYLNQSLEITRIKSLPCSLTNILLHSGAKELFVAEQNAVSTWLDLQYEIFLDQRLPKQIHNRSLIPFELAKDPNVCSNQFQKWIFDYQKWHENLTFYINNGSMTIEEQRKRIIEEDVRFLIYEKHTSGIADRIIHLISTYLIALLTKRLFIFDKDWPEFTQIMQLSLNYDQKLIIPWIDQLGVLNKNFNSTDRNYLSSNSRWFSFDRFLQTYDYDKIFPERILIFKGHTGGVIQTLHSNSSIYRKFLTENLRMNTNNIFGCLYHSLFTYKLSELINRVPFNSSDPPIGHSSQFILQILSSPIFFPVGVQVRAGDGTMNENNIDQSRLDTNPAEFIERYENYVVCTQQMISTNTNLFQKTNRTPIIFLLSDSYEIRIATLKLKQLSLECYKSSNKECRLDPNELHVLASPNPVFHVSLTTNRVLAFQLGMFDIFLFSLCQQHLISTESGFGRFSAFASLKQRNIYSLALREKKSCQNDGLPLSSVGYHWSGI</sequence>
<organism evidence="2 4">
    <name type="scientific">Adineta steineri</name>
    <dbReference type="NCBI Taxonomy" id="433720"/>
    <lineage>
        <taxon>Eukaryota</taxon>
        <taxon>Metazoa</taxon>
        <taxon>Spiralia</taxon>
        <taxon>Gnathifera</taxon>
        <taxon>Rotifera</taxon>
        <taxon>Eurotatoria</taxon>
        <taxon>Bdelloidea</taxon>
        <taxon>Adinetida</taxon>
        <taxon>Adinetidae</taxon>
        <taxon>Adineta</taxon>
    </lineage>
</organism>
<dbReference type="EMBL" id="CAJOAZ010000383">
    <property type="protein sequence ID" value="CAF3633869.1"/>
    <property type="molecule type" value="Genomic_DNA"/>
</dbReference>
<gene>
    <name evidence="2" type="ORF">JYZ213_LOCUS41783</name>
    <name evidence="3" type="ORF">OXD698_LOCUS8090</name>
</gene>
<evidence type="ECO:0000256" key="1">
    <source>
        <dbReference type="SAM" id="Phobius"/>
    </source>
</evidence>
<evidence type="ECO:0000313" key="4">
    <source>
        <dbReference type="Proteomes" id="UP000663845"/>
    </source>
</evidence>
<feature type="transmembrane region" description="Helical" evidence="1">
    <location>
        <begin position="7"/>
        <end position="24"/>
    </location>
</feature>
<keyword evidence="1" id="KW-0472">Membrane</keyword>
<keyword evidence="1" id="KW-0812">Transmembrane</keyword>
<dbReference type="EMBL" id="CAJNOG010001782">
    <property type="protein sequence ID" value="CAF1470623.1"/>
    <property type="molecule type" value="Genomic_DNA"/>
</dbReference>